<accession>A0A0E9RJ10</accession>
<dbReference type="AlphaFoldDB" id="A0A0E9RJ10"/>
<reference evidence="1" key="1">
    <citation type="submission" date="2014-11" db="EMBL/GenBank/DDBJ databases">
        <authorList>
            <person name="Amaro Gonzalez C."/>
        </authorList>
    </citation>
    <scope>NUCLEOTIDE SEQUENCE</scope>
</reference>
<evidence type="ECO:0000313" key="1">
    <source>
        <dbReference type="EMBL" id="JAH28308.1"/>
    </source>
</evidence>
<organism evidence="1">
    <name type="scientific">Anguilla anguilla</name>
    <name type="common">European freshwater eel</name>
    <name type="synonym">Muraena anguilla</name>
    <dbReference type="NCBI Taxonomy" id="7936"/>
    <lineage>
        <taxon>Eukaryota</taxon>
        <taxon>Metazoa</taxon>
        <taxon>Chordata</taxon>
        <taxon>Craniata</taxon>
        <taxon>Vertebrata</taxon>
        <taxon>Euteleostomi</taxon>
        <taxon>Actinopterygii</taxon>
        <taxon>Neopterygii</taxon>
        <taxon>Teleostei</taxon>
        <taxon>Anguilliformes</taxon>
        <taxon>Anguillidae</taxon>
        <taxon>Anguilla</taxon>
    </lineage>
</organism>
<reference evidence="1" key="2">
    <citation type="journal article" date="2015" name="Fish Shellfish Immunol.">
        <title>Early steps in the European eel (Anguilla anguilla)-Vibrio vulnificus interaction in the gills: Role of the RtxA13 toxin.</title>
        <authorList>
            <person name="Callol A."/>
            <person name="Pajuelo D."/>
            <person name="Ebbesson L."/>
            <person name="Teles M."/>
            <person name="MacKenzie S."/>
            <person name="Amaro C."/>
        </authorList>
    </citation>
    <scope>NUCLEOTIDE SEQUENCE</scope>
</reference>
<dbReference type="EMBL" id="GBXM01080269">
    <property type="protein sequence ID" value="JAH28308.1"/>
    <property type="molecule type" value="Transcribed_RNA"/>
</dbReference>
<protein>
    <submittedName>
        <fullName evidence="1">Uncharacterized protein</fullName>
    </submittedName>
</protein>
<proteinExistence type="predicted"/>
<sequence>MKLANVPKAFIGTQMKNKLCSLTCPLPCLKHFHAGYVMCLV</sequence>
<name>A0A0E9RJ10_ANGAN</name>